<dbReference type="Gene3D" id="2.40.170.20">
    <property type="entry name" value="TonB-dependent receptor, beta-barrel domain"/>
    <property type="match status" value="1"/>
</dbReference>
<evidence type="ECO:0000313" key="18">
    <source>
        <dbReference type="EMBL" id="MBD8502857.1"/>
    </source>
</evidence>
<feature type="short sequence motif" description="TonB box" evidence="13">
    <location>
        <begin position="32"/>
        <end position="38"/>
    </location>
</feature>
<sequence>MRSMKVGVVGALAALVNLSAMAGEGGSRVLDSVVVTATGQSEAVRDVQASVEVIDRERIDRYADGNVPQLLMHAAGVQASNGGATGDVAIRGFNRAHTLMLVDGLRRTNNYGSNNPAQIGLVDVERIEIVRGPLSSLYGSEALGGVVNVITRHPGADPGASILLNAGSAEGGRETFQSGVNLRTGNEVLGHSFTIEQNYRGSLRHRESESDDFGRLDNWAASYRGRWQPDAANRVDWALEAFDRDSRASSVGTSGPYTRFEDERRYFGSLAYVGEVGPGELTVRGGFGRSKGATNRAYPTVETTLYRQAQGDAVYQFYPHDAHAVSFGIGALRDDLDVSINSRRAVRNNRFALLQDQWQIDAAWQLVAGLRFDRFDDFGSTTNPRVSLGWSDAGWSARLGYGTAFRAPSLLEQYSSFVRGRLLIRGNPELQPEESESWEAMVRREFARGHVELAIHRNTVEQLIESFTTTERVGSLAVVEYRNINEARIDGAELSAVFRPTAAWELSAGLDLIDARDVRSGDRLSGRARQVWRLESSYRIGAWQLNARARHMVDYLATGIDAPRGSAPYNTDLTRVDLSAHYAYRPGMVFSFGVDNLFDRRDPDNFSVTSTGTQRNDPDARYVYASARFEF</sequence>
<evidence type="ECO:0000256" key="8">
    <source>
        <dbReference type="ARBA" id="ARBA00023077"/>
    </source>
</evidence>
<keyword evidence="7" id="KW-0406">Ion transport</keyword>
<feature type="domain" description="TonB-dependent receptor-like beta-barrel" evidence="16">
    <location>
        <begin position="189"/>
        <end position="597"/>
    </location>
</feature>
<dbReference type="Proteomes" id="UP000603602">
    <property type="component" value="Unassembled WGS sequence"/>
</dbReference>
<dbReference type="Gene3D" id="2.170.130.10">
    <property type="entry name" value="TonB-dependent receptor, plug domain"/>
    <property type="match status" value="1"/>
</dbReference>
<dbReference type="Pfam" id="PF07715">
    <property type="entry name" value="Plug"/>
    <property type="match status" value="1"/>
</dbReference>
<dbReference type="PANTHER" id="PTHR30069:SF53">
    <property type="entry name" value="COLICIN I RECEPTOR-RELATED"/>
    <property type="match status" value="1"/>
</dbReference>
<keyword evidence="6 15" id="KW-0732">Signal</keyword>
<dbReference type="PROSITE" id="PS00430">
    <property type="entry name" value="TONB_DEPENDENT_REC_1"/>
    <property type="match status" value="1"/>
</dbReference>
<evidence type="ECO:0000256" key="15">
    <source>
        <dbReference type="SAM" id="SignalP"/>
    </source>
</evidence>
<comment type="similarity">
    <text evidence="2 12 14">Belongs to the TonB-dependent receptor family.</text>
</comment>
<reference evidence="19" key="1">
    <citation type="submission" date="2023-07" db="EMBL/GenBank/DDBJ databases">
        <title>Thauera sp. CAU 1555 isolated from sand of Yaerae Beach.</title>
        <authorList>
            <person name="Kim W."/>
        </authorList>
    </citation>
    <scope>NUCLEOTIDE SEQUENCE [LARGE SCALE GENOMIC DNA]</scope>
    <source>
        <strain evidence="19">CAU 1555</strain>
    </source>
</reference>
<evidence type="ECO:0000256" key="3">
    <source>
        <dbReference type="ARBA" id="ARBA00022448"/>
    </source>
</evidence>
<evidence type="ECO:0000256" key="11">
    <source>
        <dbReference type="ARBA" id="ARBA00023237"/>
    </source>
</evidence>
<evidence type="ECO:0000259" key="17">
    <source>
        <dbReference type="Pfam" id="PF07715"/>
    </source>
</evidence>
<gene>
    <name evidence="18" type="ORF">IFO67_08185</name>
</gene>
<evidence type="ECO:0000256" key="1">
    <source>
        <dbReference type="ARBA" id="ARBA00004571"/>
    </source>
</evidence>
<dbReference type="PROSITE" id="PS52016">
    <property type="entry name" value="TONB_DEPENDENT_REC_3"/>
    <property type="match status" value="1"/>
</dbReference>
<evidence type="ECO:0000256" key="14">
    <source>
        <dbReference type="RuleBase" id="RU003357"/>
    </source>
</evidence>
<organism evidence="18 19">
    <name type="scientific">Thauera sedimentorum</name>
    <dbReference type="NCBI Taxonomy" id="2767595"/>
    <lineage>
        <taxon>Bacteria</taxon>
        <taxon>Pseudomonadati</taxon>
        <taxon>Pseudomonadota</taxon>
        <taxon>Betaproteobacteria</taxon>
        <taxon>Rhodocyclales</taxon>
        <taxon>Zoogloeaceae</taxon>
        <taxon>Thauera</taxon>
    </lineage>
</organism>
<dbReference type="CDD" id="cd01347">
    <property type="entry name" value="ligand_gated_channel"/>
    <property type="match status" value="1"/>
</dbReference>
<keyword evidence="3 12" id="KW-0813">Transport</keyword>
<dbReference type="PANTHER" id="PTHR30069">
    <property type="entry name" value="TONB-DEPENDENT OUTER MEMBRANE RECEPTOR"/>
    <property type="match status" value="1"/>
</dbReference>
<keyword evidence="11 12" id="KW-0998">Cell outer membrane</keyword>
<evidence type="ECO:0000256" key="9">
    <source>
        <dbReference type="ARBA" id="ARBA00023136"/>
    </source>
</evidence>
<comment type="caution">
    <text evidence="18">The sequence shown here is derived from an EMBL/GenBank/DDBJ whole genome shotgun (WGS) entry which is preliminary data.</text>
</comment>
<name>A0ABR9B9C3_9RHOO</name>
<evidence type="ECO:0000256" key="10">
    <source>
        <dbReference type="ARBA" id="ARBA00023170"/>
    </source>
</evidence>
<evidence type="ECO:0000256" key="12">
    <source>
        <dbReference type="PROSITE-ProRule" id="PRU01360"/>
    </source>
</evidence>
<dbReference type="RefSeq" id="WP_187717605.1">
    <property type="nucleotide sequence ID" value="NZ_JACTAH010000001.1"/>
</dbReference>
<feature type="signal peptide" evidence="15">
    <location>
        <begin position="1"/>
        <end position="22"/>
    </location>
</feature>
<dbReference type="InterPro" id="IPR039426">
    <property type="entry name" value="TonB-dep_rcpt-like"/>
</dbReference>
<dbReference type="SUPFAM" id="SSF56935">
    <property type="entry name" value="Porins"/>
    <property type="match status" value="1"/>
</dbReference>
<keyword evidence="8 13" id="KW-0798">TonB box</keyword>
<evidence type="ECO:0000256" key="6">
    <source>
        <dbReference type="ARBA" id="ARBA00022729"/>
    </source>
</evidence>
<feature type="domain" description="TonB-dependent receptor plug" evidence="17">
    <location>
        <begin position="44"/>
        <end position="146"/>
    </location>
</feature>
<comment type="subcellular location">
    <subcellularLocation>
        <location evidence="1 12">Cell outer membrane</location>
        <topology evidence="1 12">Multi-pass membrane protein</topology>
    </subcellularLocation>
</comment>
<evidence type="ECO:0000256" key="5">
    <source>
        <dbReference type="ARBA" id="ARBA00022692"/>
    </source>
</evidence>
<dbReference type="InterPro" id="IPR012910">
    <property type="entry name" value="Plug_dom"/>
</dbReference>
<dbReference type="InterPro" id="IPR000531">
    <property type="entry name" value="Beta-barrel_TonB"/>
</dbReference>
<keyword evidence="10 18" id="KW-0675">Receptor</keyword>
<protein>
    <submittedName>
        <fullName evidence="18">TonB-dependent receptor</fullName>
    </submittedName>
</protein>
<keyword evidence="9 12" id="KW-0472">Membrane</keyword>
<dbReference type="Pfam" id="PF00593">
    <property type="entry name" value="TonB_dep_Rec_b-barrel"/>
    <property type="match status" value="1"/>
</dbReference>
<dbReference type="InterPro" id="IPR037066">
    <property type="entry name" value="Plug_dom_sf"/>
</dbReference>
<dbReference type="InterPro" id="IPR036942">
    <property type="entry name" value="Beta-barrel_TonB_sf"/>
</dbReference>
<keyword evidence="4 12" id="KW-1134">Transmembrane beta strand</keyword>
<proteinExistence type="inferred from homology"/>
<evidence type="ECO:0000256" key="7">
    <source>
        <dbReference type="ARBA" id="ARBA00023065"/>
    </source>
</evidence>
<evidence type="ECO:0000256" key="2">
    <source>
        <dbReference type="ARBA" id="ARBA00009810"/>
    </source>
</evidence>
<feature type="chain" id="PRO_5046697773" evidence="15">
    <location>
        <begin position="23"/>
        <end position="631"/>
    </location>
</feature>
<dbReference type="InterPro" id="IPR010916">
    <property type="entry name" value="TonB_box_CS"/>
</dbReference>
<evidence type="ECO:0000259" key="16">
    <source>
        <dbReference type="Pfam" id="PF00593"/>
    </source>
</evidence>
<evidence type="ECO:0000256" key="13">
    <source>
        <dbReference type="PROSITE-ProRule" id="PRU10143"/>
    </source>
</evidence>
<accession>A0ABR9B9C3</accession>
<evidence type="ECO:0000256" key="4">
    <source>
        <dbReference type="ARBA" id="ARBA00022452"/>
    </source>
</evidence>
<keyword evidence="5 12" id="KW-0812">Transmembrane</keyword>
<keyword evidence="19" id="KW-1185">Reference proteome</keyword>
<dbReference type="EMBL" id="JACYTO010000001">
    <property type="protein sequence ID" value="MBD8502857.1"/>
    <property type="molecule type" value="Genomic_DNA"/>
</dbReference>
<evidence type="ECO:0000313" key="19">
    <source>
        <dbReference type="Proteomes" id="UP000603602"/>
    </source>
</evidence>